<proteinExistence type="predicted"/>
<reference evidence="2" key="1">
    <citation type="journal article" date="2019" name="Int. J. Syst. Evol. Microbiol.">
        <title>The Global Catalogue of Microorganisms (GCM) 10K type strain sequencing project: providing services to taxonomists for standard genome sequencing and annotation.</title>
        <authorList>
            <consortium name="The Broad Institute Genomics Platform"/>
            <consortium name="The Broad Institute Genome Sequencing Center for Infectious Disease"/>
            <person name="Wu L."/>
            <person name="Ma J."/>
        </authorList>
    </citation>
    <scope>NUCLEOTIDE SEQUENCE [LARGE SCALE GENOMIC DNA]</scope>
    <source>
        <strain evidence="2">JCM 17137</strain>
    </source>
</reference>
<comment type="caution">
    <text evidence="1">The sequence shown here is derived from an EMBL/GenBank/DDBJ whole genome shotgun (WGS) entry which is preliminary data.</text>
</comment>
<evidence type="ECO:0000313" key="1">
    <source>
        <dbReference type="EMBL" id="GAA3753383.1"/>
    </source>
</evidence>
<protein>
    <submittedName>
        <fullName evidence="1">DUF885 domain-containing protein</fullName>
    </submittedName>
</protein>
<dbReference type="RefSeq" id="WP_344973242.1">
    <property type="nucleotide sequence ID" value="NZ_BAABDD010000018.1"/>
</dbReference>
<dbReference type="Proteomes" id="UP001500908">
    <property type="component" value="Unassembled WGS sequence"/>
</dbReference>
<organism evidence="1 2">
    <name type="scientific">Salinactinospora qingdaonensis</name>
    <dbReference type="NCBI Taxonomy" id="702744"/>
    <lineage>
        <taxon>Bacteria</taxon>
        <taxon>Bacillati</taxon>
        <taxon>Actinomycetota</taxon>
        <taxon>Actinomycetes</taxon>
        <taxon>Streptosporangiales</taxon>
        <taxon>Nocardiopsidaceae</taxon>
        <taxon>Salinactinospora</taxon>
    </lineage>
</organism>
<gene>
    <name evidence="1" type="ORF">GCM10022402_35200</name>
</gene>
<sequence>MTVLADLAADYVAEFAKLDPCQATMMGIAGQEAELTDYSPHGWAARGDLARRTLAALAATPVAGEGERVAARVLRERLEVDVALLDAGIAEADLNILDGPLQRLHQAVELLDQGEQTRWPDVASRLDGFPAALARLQEGLTAARRDGRVAARRQVAGAVTQCEESAGYVVALAERYPGGALERQLEQAAQAAGRALRDFAAFLDRDLAPHAPERDAVGRDRYTLEVRNHLGTTLDLAETYAWGWEELAHIETQMRELAAEIAPGEPLVAVFAALDADPAHQIHGADAFRGYLQELAEQAIDDLDGTHFTIPAALRRVECRVPAATTGGISYLAPAEDLSRPGQVWWTVPDPDATIPTWTVPAIMYHEGVPGHHLQLGGTVLSHTLNHFQRVAAELHPGHAEGWGLYAERLMDELGYYQQPAHRLGMLASGQQLRAARVVLDIGMHLELEIPRGTGFYEGQRWNRELGLEFLRSRLPEDDATLSFEIDRYLGRPGQALAYKVGERVWLRARDAQRRAKGAAFDAREFHRLALELGPMGLDLLADELGRR</sequence>
<dbReference type="Pfam" id="PF05960">
    <property type="entry name" value="DUF885"/>
    <property type="match status" value="1"/>
</dbReference>
<name>A0ABP7G0W0_9ACTN</name>
<dbReference type="InterPro" id="IPR010281">
    <property type="entry name" value="DUF885"/>
</dbReference>
<dbReference type="PANTHER" id="PTHR33361:SF2">
    <property type="entry name" value="DUF885 DOMAIN-CONTAINING PROTEIN"/>
    <property type="match status" value="1"/>
</dbReference>
<accession>A0ABP7G0W0</accession>
<evidence type="ECO:0000313" key="2">
    <source>
        <dbReference type="Proteomes" id="UP001500908"/>
    </source>
</evidence>
<dbReference type="EMBL" id="BAABDD010000018">
    <property type="protein sequence ID" value="GAA3753383.1"/>
    <property type="molecule type" value="Genomic_DNA"/>
</dbReference>
<dbReference type="PANTHER" id="PTHR33361">
    <property type="entry name" value="GLR0591 PROTEIN"/>
    <property type="match status" value="1"/>
</dbReference>
<keyword evidence="2" id="KW-1185">Reference proteome</keyword>